<name>A0A9D6L4L9_UNCEI</name>
<organism evidence="1 2">
    <name type="scientific">Eiseniibacteriota bacterium</name>
    <dbReference type="NCBI Taxonomy" id="2212470"/>
    <lineage>
        <taxon>Bacteria</taxon>
        <taxon>Candidatus Eiseniibacteriota</taxon>
    </lineage>
</organism>
<comment type="caution">
    <text evidence="1">The sequence shown here is derived from an EMBL/GenBank/DDBJ whole genome shotgun (WGS) entry which is preliminary data.</text>
</comment>
<reference evidence="1" key="1">
    <citation type="submission" date="2020-07" db="EMBL/GenBank/DDBJ databases">
        <title>Huge and variable diversity of episymbiotic CPR bacteria and DPANN archaea in groundwater ecosystems.</title>
        <authorList>
            <person name="He C.Y."/>
            <person name="Keren R."/>
            <person name="Whittaker M."/>
            <person name="Farag I.F."/>
            <person name="Doudna J."/>
            <person name="Cate J.H.D."/>
            <person name="Banfield J.F."/>
        </authorList>
    </citation>
    <scope>NUCLEOTIDE SEQUENCE</scope>
    <source>
        <strain evidence="1">NC_groundwater_928_Pr1_S-0.2um_72_17</strain>
    </source>
</reference>
<gene>
    <name evidence="1" type="ORF">HY076_00165</name>
</gene>
<protein>
    <submittedName>
        <fullName evidence="1">Thioredoxin family protein</fullName>
    </submittedName>
</protein>
<sequence>MRIQLVYFDGCPNVDAARETLLAVLRKHALAVPIEEIQTTAPDASAELRRWGSPTILIDGVDVGGAAAPTGAGCRLYHGADGRLQGTPPTSLIEEALFPG</sequence>
<proteinExistence type="predicted"/>
<dbReference type="Proteomes" id="UP000807850">
    <property type="component" value="Unassembled WGS sequence"/>
</dbReference>
<evidence type="ECO:0000313" key="2">
    <source>
        <dbReference type="Proteomes" id="UP000807850"/>
    </source>
</evidence>
<evidence type="ECO:0000313" key="1">
    <source>
        <dbReference type="EMBL" id="MBI3538676.1"/>
    </source>
</evidence>
<dbReference type="EMBL" id="JACQAY010000008">
    <property type="protein sequence ID" value="MBI3538676.1"/>
    <property type="molecule type" value="Genomic_DNA"/>
</dbReference>
<dbReference type="AlphaFoldDB" id="A0A9D6L4L9"/>
<accession>A0A9D6L4L9</accession>